<dbReference type="Proteomes" id="UP001410795">
    <property type="component" value="Unassembled WGS sequence"/>
</dbReference>
<feature type="transmembrane region" description="Helical" evidence="7">
    <location>
        <begin position="131"/>
        <end position="151"/>
    </location>
</feature>
<dbReference type="SUPFAM" id="SSF161098">
    <property type="entry name" value="MetI-like"/>
    <property type="match status" value="1"/>
</dbReference>
<evidence type="ECO:0000256" key="3">
    <source>
        <dbReference type="ARBA" id="ARBA00022475"/>
    </source>
</evidence>
<organism evidence="10 11">
    <name type="scientific">Microbacterium marinilacus</name>
    <dbReference type="NCBI Taxonomy" id="415209"/>
    <lineage>
        <taxon>Bacteria</taxon>
        <taxon>Bacillati</taxon>
        <taxon>Actinomycetota</taxon>
        <taxon>Actinomycetes</taxon>
        <taxon>Micrococcales</taxon>
        <taxon>Microbacteriaceae</taxon>
        <taxon>Microbacterium</taxon>
    </lineage>
</organism>
<dbReference type="Pfam" id="PF00528">
    <property type="entry name" value="BPD_transp_1"/>
    <property type="match status" value="1"/>
</dbReference>
<feature type="domain" description="ABC transmembrane type-1" evidence="9">
    <location>
        <begin position="94"/>
        <end position="307"/>
    </location>
</feature>
<comment type="similarity">
    <text evidence="7">Belongs to the binding-protein-dependent transport system permease family.</text>
</comment>
<proteinExistence type="inferred from homology"/>
<dbReference type="InterPro" id="IPR035906">
    <property type="entry name" value="MetI-like_sf"/>
</dbReference>
<feature type="transmembrane region" description="Helical" evidence="7">
    <location>
        <begin position="239"/>
        <end position="260"/>
    </location>
</feature>
<feature type="transmembrane region" description="Helical" evidence="7">
    <location>
        <begin position="280"/>
        <end position="310"/>
    </location>
</feature>
<accession>A0ABP7BKW4</accession>
<reference evidence="11" key="1">
    <citation type="journal article" date="2019" name="Int. J. Syst. Evol. Microbiol.">
        <title>The Global Catalogue of Microorganisms (GCM) 10K type strain sequencing project: providing services to taxonomists for standard genome sequencing and annotation.</title>
        <authorList>
            <consortium name="The Broad Institute Genomics Platform"/>
            <consortium name="The Broad Institute Genome Sequencing Center for Infectious Disease"/>
            <person name="Wu L."/>
            <person name="Ma J."/>
        </authorList>
    </citation>
    <scope>NUCLEOTIDE SEQUENCE [LARGE SCALE GENOMIC DNA]</scope>
    <source>
        <strain evidence="11">JCM 16546</strain>
    </source>
</reference>
<evidence type="ECO:0000256" key="1">
    <source>
        <dbReference type="ARBA" id="ARBA00004651"/>
    </source>
</evidence>
<name>A0ABP7BKW4_9MICO</name>
<dbReference type="RefSeq" id="WP_344779185.1">
    <property type="nucleotide sequence ID" value="NZ_BAAAYV010000011.1"/>
</dbReference>
<evidence type="ECO:0000259" key="9">
    <source>
        <dbReference type="PROSITE" id="PS50928"/>
    </source>
</evidence>
<keyword evidence="3" id="KW-1003">Cell membrane</keyword>
<keyword evidence="4 7" id="KW-0812">Transmembrane</keyword>
<keyword evidence="11" id="KW-1185">Reference proteome</keyword>
<feature type="transmembrane region" description="Helical" evidence="7">
    <location>
        <begin position="98"/>
        <end position="119"/>
    </location>
</feature>
<sequence>MSSVTSPPVVPPVADIVEPTPSRAPRQRGRLFRAPGTGLLIALPAIALFAVFSWWPILRGLVIAFQKTNLIDTSWVGGENFQRVLADPLLGQALANTALYAVLALVIGFPVPIFFAVLIAEMRRARQFSSVLVFLPVIIPPVVSILLWQVFYDPGTRGLFNSILSTVGIGPLPWLQSPSTAMLSIVLVATWGAFGSTAIIYVATLLSIDTQLYEAAEIDGAGILRRVWHITLPQMRGTILLLLLLQLIGTFQVFTEPFLLTGGGPNNSTVTLLMLIYRYAFIYGNFGQAAALSLMLAAALGVFAAVYLWLSRKWSK</sequence>
<dbReference type="Gene3D" id="1.10.3720.10">
    <property type="entry name" value="MetI-like"/>
    <property type="match status" value="1"/>
</dbReference>
<dbReference type="PROSITE" id="PS50928">
    <property type="entry name" value="ABC_TM1"/>
    <property type="match status" value="1"/>
</dbReference>
<evidence type="ECO:0000256" key="4">
    <source>
        <dbReference type="ARBA" id="ARBA00022692"/>
    </source>
</evidence>
<feature type="transmembrane region" description="Helical" evidence="7">
    <location>
        <begin position="36"/>
        <end position="57"/>
    </location>
</feature>
<feature type="transmembrane region" description="Helical" evidence="7">
    <location>
        <begin position="181"/>
        <end position="203"/>
    </location>
</feature>
<comment type="caution">
    <text evidence="10">The sequence shown here is derived from an EMBL/GenBank/DDBJ whole genome shotgun (WGS) entry which is preliminary data.</text>
</comment>
<dbReference type="PANTHER" id="PTHR30193:SF41">
    <property type="entry name" value="DIACETYLCHITOBIOSE UPTAKE SYSTEM PERMEASE PROTEIN NGCF"/>
    <property type="match status" value="1"/>
</dbReference>
<gene>
    <name evidence="10" type="ORF">GCM10022202_23440</name>
</gene>
<evidence type="ECO:0000313" key="10">
    <source>
        <dbReference type="EMBL" id="GAA3661477.1"/>
    </source>
</evidence>
<evidence type="ECO:0000256" key="6">
    <source>
        <dbReference type="ARBA" id="ARBA00023136"/>
    </source>
</evidence>
<evidence type="ECO:0000256" key="5">
    <source>
        <dbReference type="ARBA" id="ARBA00022989"/>
    </source>
</evidence>
<dbReference type="CDD" id="cd06261">
    <property type="entry name" value="TM_PBP2"/>
    <property type="match status" value="1"/>
</dbReference>
<dbReference type="EMBL" id="BAAAYV010000011">
    <property type="protein sequence ID" value="GAA3661477.1"/>
    <property type="molecule type" value="Genomic_DNA"/>
</dbReference>
<keyword evidence="5 7" id="KW-1133">Transmembrane helix</keyword>
<evidence type="ECO:0000256" key="2">
    <source>
        <dbReference type="ARBA" id="ARBA00022448"/>
    </source>
</evidence>
<protein>
    <submittedName>
        <fullName evidence="10">Sugar ABC transporter permease</fullName>
    </submittedName>
</protein>
<comment type="subcellular location">
    <subcellularLocation>
        <location evidence="1 7">Cell membrane</location>
        <topology evidence="1 7">Multi-pass membrane protein</topology>
    </subcellularLocation>
</comment>
<evidence type="ECO:0000313" key="11">
    <source>
        <dbReference type="Proteomes" id="UP001410795"/>
    </source>
</evidence>
<dbReference type="InterPro" id="IPR051393">
    <property type="entry name" value="ABC_transporter_permease"/>
</dbReference>
<dbReference type="PANTHER" id="PTHR30193">
    <property type="entry name" value="ABC TRANSPORTER PERMEASE PROTEIN"/>
    <property type="match status" value="1"/>
</dbReference>
<feature type="region of interest" description="Disordered" evidence="8">
    <location>
        <begin position="1"/>
        <end position="24"/>
    </location>
</feature>
<dbReference type="InterPro" id="IPR000515">
    <property type="entry name" value="MetI-like"/>
</dbReference>
<keyword evidence="6 7" id="KW-0472">Membrane</keyword>
<keyword evidence="2 7" id="KW-0813">Transport</keyword>
<evidence type="ECO:0000256" key="7">
    <source>
        <dbReference type="RuleBase" id="RU363032"/>
    </source>
</evidence>
<evidence type="ECO:0000256" key="8">
    <source>
        <dbReference type="SAM" id="MobiDB-lite"/>
    </source>
</evidence>